<dbReference type="Pfam" id="PF16719">
    <property type="entry name" value="SAWADEE"/>
    <property type="match status" value="1"/>
</dbReference>
<evidence type="ECO:0000313" key="2">
    <source>
        <dbReference type="EMBL" id="CAK9258633.1"/>
    </source>
</evidence>
<accession>A0ABP0VVZ3</accession>
<dbReference type="PANTHER" id="PTHR36384:SF1">
    <property type="entry name" value="SAWADEE PROTEIN"/>
    <property type="match status" value="1"/>
</dbReference>
<proteinExistence type="predicted"/>
<name>A0ABP0VVZ3_9BRYO</name>
<feature type="domain" description="SAWADEE" evidence="1">
    <location>
        <begin position="5"/>
        <end position="105"/>
    </location>
</feature>
<dbReference type="Proteomes" id="UP001497444">
    <property type="component" value="Chromosome 11"/>
</dbReference>
<dbReference type="PANTHER" id="PTHR36384">
    <property type="entry name" value="SAWADEE PROTEIN"/>
    <property type="match status" value="1"/>
</dbReference>
<sequence>MAIEESGLEMYCAEDGAWYDGSLSLASENCVRVHFTNFDSDEDEYWEPGTLEDPLKLLQRVRISLEQLQDTQCRTVAKDTLVCGYYEDGDSRKYFDARVVHVEMHVDHIQLIFLQSLLPHLSKQKR</sequence>
<protein>
    <recommendedName>
        <fullName evidence="1">SAWADEE domain-containing protein</fullName>
    </recommendedName>
</protein>
<dbReference type="EMBL" id="OZ020106">
    <property type="protein sequence ID" value="CAK9258633.1"/>
    <property type="molecule type" value="Genomic_DNA"/>
</dbReference>
<dbReference type="InterPro" id="IPR032001">
    <property type="entry name" value="SAWADEE_dom"/>
</dbReference>
<keyword evidence="3" id="KW-1185">Reference proteome</keyword>
<reference evidence="2" key="1">
    <citation type="submission" date="2024-02" db="EMBL/GenBank/DDBJ databases">
        <authorList>
            <consortium name="ELIXIR-Norway"/>
            <consortium name="Elixir Norway"/>
        </authorList>
    </citation>
    <scope>NUCLEOTIDE SEQUENCE</scope>
</reference>
<gene>
    <name evidence="2" type="ORF">CSSPJE1EN1_LOCUS4111</name>
</gene>
<evidence type="ECO:0000259" key="1">
    <source>
        <dbReference type="Pfam" id="PF16719"/>
    </source>
</evidence>
<evidence type="ECO:0000313" key="3">
    <source>
        <dbReference type="Proteomes" id="UP001497444"/>
    </source>
</evidence>
<organism evidence="2 3">
    <name type="scientific">Sphagnum jensenii</name>
    <dbReference type="NCBI Taxonomy" id="128206"/>
    <lineage>
        <taxon>Eukaryota</taxon>
        <taxon>Viridiplantae</taxon>
        <taxon>Streptophyta</taxon>
        <taxon>Embryophyta</taxon>
        <taxon>Bryophyta</taxon>
        <taxon>Sphagnophytina</taxon>
        <taxon>Sphagnopsida</taxon>
        <taxon>Sphagnales</taxon>
        <taxon>Sphagnaceae</taxon>
        <taxon>Sphagnum</taxon>
    </lineage>
</organism>